<dbReference type="EMBL" id="CAJZBQ010000047">
    <property type="protein sequence ID" value="CAG9329391.1"/>
    <property type="molecule type" value="Genomic_DNA"/>
</dbReference>
<dbReference type="Proteomes" id="UP001162131">
    <property type="component" value="Unassembled WGS sequence"/>
</dbReference>
<dbReference type="AlphaFoldDB" id="A0AAU9K8C9"/>
<protein>
    <submittedName>
        <fullName evidence="1">Uncharacterized protein</fullName>
    </submittedName>
</protein>
<accession>A0AAU9K8C9</accession>
<comment type="caution">
    <text evidence="1">The sequence shown here is derived from an EMBL/GenBank/DDBJ whole genome shotgun (WGS) entry which is preliminary data.</text>
</comment>
<gene>
    <name evidence="1" type="ORF">BSTOLATCC_MIC48211</name>
</gene>
<proteinExistence type="predicted"/>
<organism evidence="1 2">
    <name type="scientific">Blepharisma stoltei</name>
    <dbReference type="NCBI Taxonomy" id="1481888"/>
    <lineage>
        <taxon>Eukaryota</taxon>
        <taxon>Sar</taxon>
        <taxon>Alveolata</taxon>
        <taxon>Ciliophora</taxon>
        <taxon>Postciliodesmatophora</taxon>
        <taxon>Heterotrichea</taxon>
        <taxon>Heterotrichida</taxon>
        <taxon>Blepharismidae</taxon>
        <taxon>Blepharisma</taxon>
    </lineage>
</organism>
<reference evidence="1" key="1">
    <citation type="submission" date="2021-09" db="EMBL/GenBank/DDBJ databases">
        <authorList>
            <consortium name="AG Swart"/>
            <person name="Singh M."/>
            <person name="Singh A."/>
            <person name="Seah K."/>
            <person name="Emmerich C."/>
        </authorList>
    </citation>
    <scope>NUCLEOTIDE SEQUENCE</scope>
    <source>
        <strain evidence="1">ATCC30299</strain>
    </source>
</reference>
<evidence type="ECO:0000313" key="1">
    <source>
        <dbReference type="EMBL" id="CAG9329391.1"/>
    </source>
</evidence>
<keyword evidence="2" id="KW-1185">Reference proteome</keyword>
<name>A0AAU9K8C9_9CILI</name>
<sequence length="88" mass="9831">MGSCSTKNKKCFKTAAVLDDQLKDTHSSSKDSAKNDLKMQWNLIRVNKAAHAPILTLNESILYSKRLVRLREVSKKIKIIGISSLCVV</sequence>
<evidence type="ECO:0000313" key="2">
    <source>
        <dbReference type="Proteomes" id="UP001162131"/>
    </source>
</evidence>